<evidence type="ECO:0000256" key="4">
    <source>
        <dbReference type="PROSITE-ProRule" id="PRU00176"/>
    </source>
</evidence>
<dbReference type="InterPro" id="IPR002110">
    <property type="entry name" value="Ankyrin_rpt"/>
</dbReference>
<evidence type="ECO:0000256" key="1">
    <source>
        <dbReference type="ARBA" id="ARBA00022737"/>
    </source>
</evidence>
<dbReference type="InterPro" id="IPR035979">
    <property type="entry name" value="RBD_domain_sf"/>
</dbReference>
<dbReference type="InterPro" id="IPR000504">
    <property type="entry name" value="RRM_dom"/>
</dbReference>
<organism evidence="8 9">
    <name type="scientific">Dovyalis caffra</name>
    <dbReference type="NCBI Taxonomy" id="77055"/>
    <lineage>
        <taxon>Eukaryota</taxon>
        <taxon>Viridiplantae</taxon>
        <taxon>Streptophyta</taxon>
        <taxon>Embryophyta</taxon>
        <taxon>Tracheophyta</taxon>
        <taxon>Spermatophyta</taxon>
        <taxon>Magnoliopsida</taxon>
        <taxon>eudicotyledons</taxon>
        <taxon>Gunneridae</taxon>
        <taxon>Pentapetalae</taxon>
        <taxon>rosids</taxon>
        <taxon>fabids</taxon>
        <taxon>Malpighiales</taxon>
        <taxon>Salicaceae</taxon>
        <taxon>Flacourtieae</taxon>
        <taxon>Dovyalis</taxon>
    </lineage>
</organism>
<dbReference type="PROSITE" id="PS50088">
    <property type="entry name" value="ANK_REPEAT"/>
    <property type="match status" value="2"/>
</dbReference>
<accession>A0AAV1R1U9</accession>
<feature type="compositionally biased region" description="Polar residues" evidence="5">
    <location>
        <begin position="975"/>
        <end position="989"/>
    </location>
</feature>
<dbReference type="PANTHER" id="PTHR24203">
    <property type="entry name" value="ANKYRIN REPEAT FAMILY PROTEIN"/>
    <property type="match status" value="1"/>
</dbReference>
<keyword evidence="1" id="KW-0677">Repeat</keyword>
<dbReference type="PANTHER" id="PTHR24203:SF86">
    <property type="entry name" value="PROTEASOME 26S SUBUNIT, NON-ATPASE 10"/>
    <property type="match status" value="1"/>
</dbReference>
<evidence type="ECO:0000256" key="2">
    <source>
        <dbReference type="ARBA" id="ARBA00023043"/>
    </source>
</evidence>
<feature type="region of interest" description="Disordered" evidence="5">
    <location>
        <begin position="692"/>
        <end position="712"/>
    </location>
</feature>
<protein>
    <submittedName>
        <fullName evidence="8">Uncharacterized protein</fullName>
    </submittedName>
</protein>
<dbReference type="PROSITE" id="PS50102">
    <property type="entry name" value="RRM"/>
    <property type="match status" value="1"/>
</dbReference>
<dbReference type="SMART" id="SM00360">
    <property type="entry name" value="RRM"/>
    <property type="match status" value="1"/>
</dbReference>
<dbReference type="PROSITE" id="PS51644">
    <property type="entry name" value="HTH_OST"/>
    <property type="match status" value="1"/>
</dbReference>
<evidence type="ECO:0000256" key="3">
    <source>
        <dbReference type="PROSITE-ProRule" id="PRU00023"/>
    </source>
</evidence>
<evidence type="ECO:0000259" key="7">
    <source>
        <dbReference type="PROSITE" id="PS51644"/>
    </source>
</evidence>
<gene>
    <name evidence="8" type="ORF">DCAF_LOCUS5704</name>
</gene>
<reference evidence="8 9" key="1">
    <citation type="submission" date="2024-01" db="EMBL/GenBank/DDBJ databases">
        <authorList>
            <person name="Waweru B."/>
        </authorList>
    </citation>
    <scope>NUCLEOTIDE SEQUENCE [LARGE SCALE GENOMIC DNA]</scope>
</reference>
<dbReference type="Pfam" id="PF12796">
    <property type="entry name" value="Ank_2"/>
    <property type="match status" value="1"/>
</dbReference>
<evidence type="ECO:0000313" key="8">
    <source>
        <dbReference type="EMBL" id="CAK7327986.1"/>
    </source>
</evidence>
<dbReference type="Pfam" id="PF00076">
    <property type="entry name" value="RRM_1"/>
    <property type="match status" value="1"/>
</dbReference>
<dbReference type="InterPro" id="IPR025605">
    <property type="entry name" value="OST-HTH/LOTUS_dom"/>
</dbReference>
<dbReference type="Pfam" id="PF12872">
    <property type="entry name" value="OST-HTH"/>
    <property type="match status" value="1"/>
</dbReference>
<proteinExistence type="predicted"/>
<feature type="compositionally biased region" description="Polar residues" evidence="5">
    <location>
        <begin position="693"/>
        <end position="704"/>
    </location>
</feature>
<dbReference type="Proteomes" id="UP001314170">
    <property type="component" value="Unassembled WGS sequence"/>
</dbReference>
<sequence length="1147" mass="128023">MNSILEDNKLQLLSLSKKVVADRTIVNKLLHLCCTFDSVDCATSLLNGEFGSVPVIDEPDSDGLWPLHKAATANAARCVEMLLKKHARTDLKSRDGRKLLALELSLCNTRKELIWNLDDNSTIEDLVVRISGMDLTTLKLLSENTKEIGDVALKIAEAGRVVELAALLVVAAAKINELILTVHDADLGYKEKTTIYEAVIRGALALGRPTPSLRVAKRVTVLSERERAEKRKLLLCEIELLQLFGAVDLIRCTDRKLPSLLIRAAQAGDEVIIELLLKTNVDLNGVDADGHSALHWCLKAHKQSCPQQMKIMWLLLKHGARVNQKNKLGLTAVHIAASNGNSQALQALLLEDPDCINSITEMKETPLFFAVKNDNKDCAELLLHWGASTGVFNLRGTKCLYLHAEEELQQVKQGRSAIHSPAAEQQERKIFVGGLPSSVDSDSLGKLFEEQFGSVDDAVMLGVQTADKIQSPGFGLVTFKDKKSMSAAVEAHHVNIMGKQVAIKSAVPKLLPLVEFQKLTQQYERNQIDEKLPQARTLREKTVKEIPSEKAKTDVLNWQTSSENEKVILSCKTTEEIKSEFRTWADTLIHGQPSACSNKSQAHEKSMPKWFRTFRKWLPSFLQQVSRRGGQYALSSVKADFKAVFGLELDHASLGFSKLSHFMKSIPELCRIKYYKPVNHMILLPSLPMPCQQPDSPSSHATSIGDSGDSNSNGSKCYQEPFLLSIENDDLNDSSTRVSCQIIDENPEDKSPSVNSRFLQFLKPDQIFHARPWVNSDSDGGKETAVGERGSGKGFQEIKPRPQGRHLVLEALARKKNCSSVYFLREFDFYEKYKASIAQGRCYGCNERRMLWANFPCLHLLWCTDCKLQAMMAARIGEHNCVVCDIKMQKIDLISWHQYCQPIIDIAYTKEFPPFDPDYMRNKKSLSQKINNLVADCISIEEKAAVMRRPSQSSCLLLAAPRERLLDEYPDSNERNPQGSESESNNNKTSDVLGKALSTILATVIKDFDSKAQDTLNSQDQLTSAIDRLSRDGFIKAALDRQLLHLACCLLGMFARLELDQLLEDAPLPFIMQHAAKISGVRKRVSSLNSVLKLIQRRVDNIDLLLSVGILQNDDGHYGSELLHPRVVQTSFVIGFGKSLARMTQFS</sequence>
<dbReference type="AlphaFoldDB" id="A0AAV1R1U9"/>
<feature type="region of interest" description="Disordered" evidence="5">
    <location>
        <begin position="967"/>
        <end position="989"/>
    </location>
</feature>
<dbReference type="InterPro" id="IPR028119">
    <property type="entry name" value="Snapin/Pallidin/Snn1"/>
</dbReference>
<dbReference type="GO" id="GO:0003723">
    <property type="term" value="F:RNA binding"/>
    <property type="evidence" value="ECO:0007669"/>
    <property type="project" value="UniProtKB-UniRule"/>
</dbReference>
<name>A0AAV1R1U9_9ROSI</name>
<dbReference type="Gene3D" id="3.30.420.610">
    <property type="entry name" value="LOTUS domain-like"/>
    <property type="match status" value="1"/>
</dbReference>
<evidence type="ECO:0000259" key="6">
    <source>
        <dbReference type="PROSITE" id="PS50102"/>
    </source>
</evidence>
<feature type="repeat" description="ANK" evidence="3">
    <location>
        <begin position="289"/>
        <end position="327"/>
    </location>
</feature>
<dbReference type="SMART" id="SM00248">
    <property type="entry name" value="ANK"/>
    <property type="match status" value="6"/>
</dbReference>
<dbReference type="InterPro" id="IPR012677">
    <property type="entry name" value="Nucleotide-bd_a/b_plait_sf"/>
</dbReference>
<dbReference type="Gene3D" id="1.25.40.20">
    <property type="entry name" value="Ankyrin repeat-containing domain"/>
    <property type="match status" value="2"/>
</dbReference>
<evidence type="ECO:0000313" key="9">
    <source>
        <dbReference type="Proteomes" id="UP001314170"/>
    </source>
</evidence>
<dbReference type="EMBL" id="CAWUPB010000892">
    <property type="protein sequence ID" value="CAK7327986.1"/>
    <property type="molecule type" value="Genomic_DNA"/>
</dbReference>
<feature type="region of interest" description="Disordered" evidence="5">
    <location>
        <begin position="778"/>
        <end position="797"/>
    </location>
</feature>
<feature type="repeat" description="ANK" evidence="3">
    <location>
        <begin position="62"/>
        <end position="94"/>
    </location>
</feature>
<dbReference type="Gene3D" id="3.30.70.330">
    <property type="match status" value="1"/>
</dbReference>
<dbReference type="Pfam" id="PF14712">
    <property type="entry name" value="Snapin_Pallidin"/>
    <property type="match status" value="1"/>
</dbReference>
<keyword evidence="4" id="KW-0694">RNA-binding</keyword>
<dbReference type="SUPFAM" id="SSF54928">
    <property type="entry name" value="RNA-binding domain, RBD"/>
    <property type="match status" value="1"/>
</dbReference>
<dbReference type="InterPro" id="IPR041966">
    <property type="entry name" value="LOTUS-like"/>
</dbReference>
<evidence type="ECO:0000256" key="5">
    <source>
        <dbReference type="SAM" id="MobiDB-lite"/>
    </source>
</evidence>
<dbReference type="SUPFAM" id="SSF48403">
    <property type="entry name" value="Ankyrin repeat"/>
    <property type="match status" value="1"/>
</dbReference>
<keyword evidence="9" id="KW-1185">Reference proteome</keyword>
<feature type="domain" description="HTH OST-type" evidence="7">
    <location>
        <begin position="610"/>
        <end position="686"/>
    </location>
</feature>
<dbReference type="InterPro" id="IPR036770">
    <property type="entry name" value="Ankyrin_rpt-contain_sf"/>
</dbReference>
<feature type="domain" description="RRM" evidence="6">
    <location>
        <begin position="428"/>
        <end position="508"/>
    </location>
</feature>
<comment type="caution">
    <text evidence="8">The sequence shown here is derived from an EMBL/GenBank/DDBJ whole genome shotgun (WGS) entry which is preliminary data.</text>
</comment>
<keyword evidence="2 3" id="KW-0040">ANK repeat</keyword>